<evidence type="ECO:0000259" key="6">
    <source>
        <dbReference type="Pfam" id="PF00171"/>
    </source>
</evidence>
<dbReference type="Pfam" id="PF00171">
    <property type="entry name" value="Aldedh"/>
    <property type="match status" value="1"/>
</dbReference>
<dbReference type="Gene3D" id="3.40.309.10">
    <property type="entry name" value="Aldehyde Dehydrogenase, Chain A, domain 2"/>
    <property type="match status" value="1"/>
</dbReference>
<evidence type="ECO:0000256" key="4">
    <source>
        <dbReference type="PROSITE-ProRule" id="PRU10007"/>
    </source>
</evidence>
<proteinExistence type="inferred from homology"/>
<dbReference type="PANTHER" id="PTHR42991:SF1">
    <property type="entry name" value="ALDEHYDE DEHYDROGENASE"/>
    <property type="match status" value="1"/>
</dbReference>
<dbReference type="SUPFAM" id="SSF53720">
    <property type="entry name" value="ALDH-like"/>
    <property type="match status" value="1"/>
</dbReference>
<keyword evidence="2" id="KW-0521">NADP</keyword>
<evidence type="ECO:0000313" key="7">
    <source>
        <dbReference type="EMBL" id="XCJ16156.1"/>
    </source>
</evidence>
<dbReference type="PROSITE" id="PS00070">
    <property type="entry name" value="ALDEHYDE_DEHYDR_CYS"/>
    <property type="match status" value="1"/>
</dbReference>
<dbReference type="FunFam" id="3.40.605.10:FF:000007">
    <property type="entry name" value="NAD/NADP-dependent betaine aldehyde dehydrogenase"/>
    <property type="match status" value="1"/>
</dbReference>
<dbReference type="InterPro" id="IPR029510">
    <property type="entry name" value="Ald_DH_CS_GLU"/>
</dbReference>
<dbReference type="InterPro" id="IPR016161">
    <property type="entry name" value="Ald_DH/histidinol_DH"/>
</dbReference>
<feature type="active site" evidence="4">
    <location>
        <position position="258"/>
    </location>
</feature>
<dbReference type="InterPro" id="IPR015590">
    <property type="entry name" value="Aldehyde_DH_dom"/>
</dbReference>
<evidence type="ECO:0000256" key="1">
    <source>
        <dbReference type="ARBA" id="ARBA00009986"/>
    </source>
</evidence>
<keyword evidence="3 5" id="KW-0560">Oxidoreductase</keyword>
<feature type="domain" description="Aldehyde dehydrogenase" evidence="6">
    <location>
        <begin position="19"/>
        <end position="475"/>
    </location>
</feature>
<dbReference type="RefSeq" id="WP_353947767.1">
    <property type="nucleotide sequence ID" value="NZ_CP159510.1"/>
</dbReference>
<dbReference type="AlphaFoldDB" id="A0AAU8IDN5"/>
<dbReference type="CDD" id="cd07082">
    <property type="entry name" value="ALDH_F11_NP-GAPDH"/>
    <property type="match status" value="1"/>
</dbReference>
<dbReference type="InterPro" id="IPR016162">
    <property type="entry name" value="Ald_DH_N"/>
</dbReference>
<dbReference type="EMBL" id="CP159510">
    <property type="protein sequence ID" value="XCJ16156.1"/>
    <property type="molecule type" value="Genomic_DNA"/>
</dbReference>
<gene>
    <name evidence="7" type="ORF">ABNN70_10695</name>
</gene>
<evidence type="ECO:0000256" key="3">
    <source>
        <dbReference type="ARBA" id="ARBA00023002"/>
    </source>
</evidence>
<dbReference type="InterPro" id="IPR051020">
    <property type="entry name" value="ALDH-related_metabolic_enz"/>
</dbReference>
<accession>A0AAU8IDN5</accession>
<dbReference type="PANTHER" id="PTHR42991">
    <property type="entry name" value="ALDEHYDE DEHYDROGENASE"/>
    <property type="match status" value="1"/>
</dbReference>
<evidence type="ECO:0000256" key="5">
    <source>
        <dbReference type="RuleBase" id="RU003345"/>
    </source>
</evidence>
<dbReference type="Gene3D" id="3.40.605.10">
    <property type="entry name" value="Aldehyde Dehydrogenase, Chain A, domain 1"/>
    <property type="match status" value="1"/>
</dbReference>
<dbReference type="GO" id="GO:0008911">
    <property type="term" value="F:lactaldehyde dehydrogenase (NAD+) activity"/>
    <property type="evidence" value="ECO:0007669"/>
    <property type="project" value="TreeGrafter"/>
</dbReference>
<name>A0AAU8IDN5_9BACL</name>
<sequence length="483" mass="52340">MASNVSELTTYDAYLAGEWKKSSSGETIAIQSPYLHDTIGRVQAVTQDEVDQAIKAAHKAQKEWASLSLSERGVFLNRWADELVKNEQDIARSVMKEVGKGFKDSRKEVVRTADLIRYTVQEALHMHGESLRGDGFPGGPQKKLGIVERVPLGVVLAISPFNYPINLAASKIAPALMAGNGVIFKPATQGSISGIKMIEALDRAGLPKGLLSLTTGRGSVIGDYLVEHKGIDMISFTGGSKTGRHLSKQSVMIPLVLELGGKDPAIVCDDADMDVAVKSIMNGAFSYSGQRCTAIKRVLVNEKVADELVNRLKAEVEKLTIGSPEDDSTIVPLISDKSADFVQSLIDDALTKKATLVTGNKRERNLIYPTLLDHVTEDMDVAWIEPFGPVLPIIRVSSDEQAVEMANKSEYGLQASVFSQDIDRALEVAKEVEAGTVQINGRTERGPDHFPFLGVKASGMGVQGIHNSLVSMSRQRVTVMNLK</sequence>
<dbReference type="InterPro" id="IPR016163">
    <property type="entry name" value="Ald_DH_C"/>
</dbReference>
<organism evidence="7">
    <name type="scientific">Sporolactobacillus sp. Y61</name>
    <dbReference type="NCBI Taxonomy" id="3160863"/>
    <lineage>
        <taxon>Bacteria</taxon>
        <taxon>Bacillati</taxon>
        <taxon>Bacillota</taxon>
        <taxon>Bacilli</taxon>
        <taxon>Bacillales</taxon>
        <taxon>Sporolactobacillaceae</taxon>
        <taxon>Sporolactobacillus</taxon>
    </lineage>
</organism>
<dbReference type="InterPro" id="IPR016160">
    <property type="entry name" value="Ald_DH_CS_CYS"/>
</dbReference>
<dbReference type="PROSITE" id="PS00687">
    <property type="entry name" value="ALDEHYDE_DEHYDR_GLU"/>
    <property type="match status" value="1"/>
</dbReference>
<evidence type="ECO:0000256" key="2">
    <source>
        <dbReference type="ARBA" id="ARBA00022857"/>
    </source>
</evidence>
<protein>
    <submittedName>
        <fullName evidence="7">NADP-dependent glyceraldehyde-3-phosphate dehydrogenase</fullName>
    </submittedName>
</protein>
<comment type="similarity">
    <text evidence="1 5">Belongs to the aldehyde dehydrogenase family.</text>
</comment>
<reference evidence="7" key="1">
    <citation type="submission" date="2024-06" db="EMBL/GenBank/DDBJ databases">
        <authorList>
            <person name="Fan A."/>
            <person name="Zhang F.Y."/>
            <person name="Zhang L."/>
        </authorList>
    </citation>
    <scope>NUCLEOTIDE SEQUENCE</scope>
    <source>
        <strain evidence="7">Y61</strain>
    </source>
</reference>
<dbReference type="FunFam" id="3.40.309.10:FF:000022">
    <property type="entry name" value="NADP-dependent glyceraldehyde-3-phosphate dehydrogenase"/>
    <property type="match status" value="1"/>
</dbReference>